<evidence type="ECO:0000313" key="1">
    <source>
        <dbReference type="EMBL" id="SPC24551.1"/>
    </source>
</evidence>
<reference evidence="1 2" key="1">
    <citation type="submission" date="2018-01" db="EMBL/GenBank/DDBJ databases">
        <authorList>
            <person name="Clerissi C."/>
        </authorList>
    </citation>
    <scope>NUCLEOTIDE SEQUENCE [LARGE SCALE GENOMIC DNA]</scope>
    <source>
        <strain evidence="1">Cupriavidus oxalaticus LMG 2235</strain>
        <plasmid evidence="2">co2235_mp</plasmid>
    </source>
</reference>
<organism evidence="1 2">
    <name type="scientific">Cupriavidus oxalaticus</name>
    <dbReference type="NCBI Taxonomy" id="96344"/>
    <lineage>
        <taxon>Bacteria</taxon>
        <taxon>Pseudomonadati</taxon>
        <taxon>Pseudomonadota</taxon>
        <taxon>Betaproteobacteria</taxon>
        <taxon>Burkholderiales</taxon>
        <taxon>Burkholderiaceae</taxon>
        <taxon>Cupriavidus</taxon>
    </lineage>
</organism>
<accession>A0A976BKJ5</accession>
<proteinExistence type="predicted"/>
<dbReference type="EMBL" id="OGUS01000143">
    <property type="protein sequence ID" value="SPC24551.1"/>
    <property type="molecule type" value="Genomic_DNA"/>
</dbReference>
<evidence type="ECO:0000313" key="2">
    <source>
        <dbReference type="Proteomes" id="UP000256862"/>
    </source>
</evidence>
<dbReference type="AlphaFoldDB" id="A0A976BKJ5"/>
<sequence length="70" mass="8047">MATNRRPRQRLAWRSAVGRTRNTQENREAFVGGRNTVRQFPASFCRLTFIAPMTKIGQSRHSQEPSKTLS</sequence>
<gene>
    <name evidence="1" type="ORF">CO2235_MP80402</name>
</gene>
<name>A0A976BKJ5_9BURK</name>
<protein>
    <submittedName>
        <fullName evidence="1">Uncharacterized protein</fullName>
    </submittedName>
</protein>
<geneLocation type="plasmid" evidence="2">
    <name>co2235_mp</name>
</geneLocation>
<comment type="caution">
    <text evidence="1">The sequence shown here is derived from an EMBL/GenBank/DDBJ whole genome shotgun (WGS) entry which is preliminary data.</text>
</comment>
<dbReference type="Proteomes" id="UP000256862">
    <property type="component" value="Plasmid CO2235_mp"/>
</dbReference>